<evidence type="ECO:0000259" key="6">
    <source>
        <dbReference type="Pfam" id="PF02836"/>
    </source>
</evidence>
<dbReference type="Gene3D" id="2.60.40.10">
    <property type="entry name" value="Immunoglobulins"/>
    <property type="match status" value="1"/>
</dbReference>
<evidence type="ECO:0000259" key="5">
    <source>
        <dbReference type="Pfam" id="PF00703"/>
    </source>
</evidence>
<dbReference type="GO" id="GO:0005975">
    <property type="term" value="P:carbohydrate metabolic process"/>
    <property type="evidence" value="ECO:0007669"/>
    <property type="project" value="InterPro"/>
</dbReference>
<dbReference type="Gene3D" id="3.20.20.80">
    <property type="entry name" value="Glycosidases"/>
    <property type="match status" value="1"/>
</dbReference>
<dbReference type="Pfam" id="PF02837">
    <property type="entry name" value="Glyco_hydro_2_N"/>
    <property type="match status" value="1"/>
</dbReference>
<feature type="signal peptide" evidence="4">
    <location>
        <begin position="1"/>
        <end position="18"/>
    </location>
</feature>
<dbReference type="Pfam" id="PF02836">
    <property type="entry name" value="Glyco_hydro_2_C"/>
    <property type="match status" value="1"/>
</dbReference>
<feature type="domain" description="Glycosyl hydrolases family 2 sugar binding" evidence="7">
    <location>
        <begin position="106"/>
        <end position="175"/>
    </location>
</feature>
<keyword evidence="2 8" id="KW-0378">Hydrolase</keyword>
<dbReference type="PANTHER" id="PTHR42732">
    <property type="entry name" value="BETA-GALACTOSIDASE"/>
    <property type="match status" value="1"/>
</dbReference>
<dbReference type="SUPFAM" id="SSF49785">
    <property type="entry name" value="Galactose-binding domain-like"/>
    <property type="match status" value="1"/>
</dbReference>
<dbReference type="InterPro" id="IPR006102">
    <property type="entry name" value="Ig-like_GH2"/>
</dbReference>
<dbReference type="Pfam" id="PF00703">
    <property type="entry name" value="Glyco_hydro_2"/>
    <property type="match status" value="1"/>
</dbReference>
<dbReference type="InterPro" id="IPR006103">
    <property type="entry name" value="Glyco_hydro_2_cat"/>
</dbReference>
<dbReference type="InterPro" id="IPR051913">
    <property type="entry name" value="GH2_Domain-Containing"/>
</dbReference>
<dbReference type="InterPro" id="IPR008979">
    <property type="entry name" value="Galactose-bd-like_sf"/>
</dbReference>
<protein>
    <submittedName>
        <fullName evidence="8">Glycoside hydrolase family 2</fullName>
    </submittedName>
</protein>
<accession>A0A5M6D9R4</accession>
<comment type="caution">
    <text evidence="8">The sequence shown here is derived from an EMBL/GenBank/DDBJ whole genome shotgun (WGS) entry which is preliminary data.</text>
</comment>
<comment type="similarity">
    <text evidence="1">Belongs to the glycosyl hydrolase 2 family.</text>
</comment>
<dbReference type="InterPro" id="IPR023232">
    <property type="entry name" value="Glyco_hydro_2_AS"/>
</dbReference>
<organism evidence="8 9">
    <name type="scientific">Roseiconus nitratireducens</name>
    <dbReference type="NCBI Taxonomy" id="2605748"/>
    <lineage>
        <taxon>Bacteria</taxon>
        <taxon>Pseudomonadati</taxon>
        <taxon>Planctomycetota</taxon>
        <taxon>Planctomycetia</taxon>
        <taxon>Pirellulales</taxon>
        <taxon>Pirellulaceae</taxon>
        <taxon>Roseiconus</taxon>
    </lineage>
</organism>
<evidence type="ECO:0000256" key="4">
    <source>
        <dbReference type="SAM" id="SignalP"/>
    </source>
</evidence>
<keyword evidence="9" id="KW-1185">Reference proteome</keyword>
<dbReference type="InterPro" id="IPR017853">
    <property type="entry name" value="GH"/>
</dbReference>
<name>A0A5M6D9R4_9BACT</name>
<dbReference type="PANTHER" id="PTHR42732:SF2">
    <property type="entry name" value="BETA-MANNOSIDASE"/>
    <property type="match status" value="1"/>
</dbReference>
<keyword evidence="3" id="KW-0326">Glycosidase</keyword>
<dbReference type="Gene3D" id="2.60.120.260">
    <property type="entry name" value="Galactose-binding domain-like"/>
    <property type="match status" value="1"/>
</dbReference>
<sequence>MRLITTLLILTGLANTLAAQVADWQPVKDSMLTRWGRSLTPSDVWSEYPRPGLKRPQWTNLNGLWQYAVTDSAERPDSFDGQILVPFAIEAPLSGVGHLLKPDEVLWYRRTFRHENQADHRLLLHFEAVDYDTEVFVNGTSVGKHVGSSDPFKFDITDQLQEGENELTVRVIDRTATPQTLGKQKLKPKGIYYTRVSGIWQTVWTESVPKRRIDSIKMKPRLADRSLRVLPTLAGTPLDGEQVRVTVTDRDGNAVLADASLMAHFETVHPWSPSDPYLYDITVELLDGDGEVVDRVESYAGMREFDIARDQAGDLRMRINGEFIFHWGPLDQGWWPDGLLTPPSDQAMRYDIEFLKQAGFNTIRKHIKVEPRRYYYHCDKIGMLVWQDMPSTGERPKWTRMAPNPPEAEKSDGDRKQFVTELKAMVSNLRNHPSVAVWVPFNERWGQHESIRTAALMENLDVRRPINLASGGNFFPAGDIADHHSYPNPDFPLNDERFDDYVKVVGEFGGHGWMVTEHLWNPDRRNWGYGGLPETKEEYVQRYRETFSQLMDLKQQGIAAGIYTQTTDVEGEINGLMTYDREVQKIPAKTLAEIHSPLND</sequence>
<evidence type="ECO:0000256" key="3">
    <source>
        <dbReference type="ARBA" id="ARBA00023295"/>
    </source>
</evidence>
<dbReference type="InterPro" id="IPR036156">
    <property type="entry name" value="Beta-gal/glucu_dom_sf"/>
</dbReference>
<dbReference type="InterPro" id="IPR013783">
    <property type="entry name" value="Ig-like_fold"/>
</dbReference>
<dbReference type="Proteomes" id="UP000324479">
    <property type="component" value="Unassembled WGS sequence"/>
</dbReference>
<reference evidence="8 9" key="1">
    <citation type="submission" date="2019-08" db="EMBL/GenBank/DDBJ databases">
        <authorList>
            <person name="Dhanesh K."/>
            <person name="Kumar G."/>
            <person name="Sasikala C."/>
            <person name="Venkata Ramana C."/>
        </authorList>
    </citation>
    <scope>NUCLEOTIDE SEQUENCE [LARGE SCALE GENOMIC DNA]</scope>
    <source>
        <strain evidence="8 9">JC645</strain>
    </source>
</reference>
<dbReference type="SUPFAM" id="SSF49303">
    <property type="entry name" value="beta-Galactosidase/glucuronidase domain"/>
    <property type="match status" value="1"/>
</dbReference>
<feature type="domain" description="Glycoside hydrolase family 2 catalytic" evidence="6">
    <location>
        <begin position="346"/>
        <end position="471"/>
    </location>
</feature>
<dbReference type="GO" id="GO:0004553">
    <property type="term" value="F:hydrolase activity, hydrolyzing O-glycosyl compounds"/>
    <property type="evidence" value="ECO:0007669"/>
    <property type="project" value="InterPro"/>
</dbReference>
<dbReference type="EMBL" id="VWOX01000004">
    <property type="protein sequence ID" value="KAA5544281.1"/>
    <property type="molecule type" value="Genomic_DNA"/>
</dbReference>
<evidence type="ECO:0000256" key="1">
    <source>
        <dbReference type="ARBA" id="ARBA00007401"/>
    </source>
</evidence>
<dbReference type="AlphaFoldDB" id="A0A5M6D9R4"/>
<evidence type="ECO:0000313" key="9">
    <source>
        <dbReference type="Proteomes" id="UP000324479"/>
    </source>
</evidence>
<proteinExistence type="inferred from homology"/>
<feature type="domain" description="Glycoside hydrolase family 2 immunoglobulin-like beta-sandwich" evidence="5">
    <location>
        <begin position="216"/>
        <end position="303"/>
    </location>
</feature>
<dbReference type="PROSITE" id="PS00608">
    <property type="entry name" value="GLYCOSYL_HYDROL_F2_2"/>
    <property type="match status" value="1"/>
</dbReference>
<keyword evidence="4" id="KW-0732">Signal</keyword>
<dbReference type="SUPFAM" id="SSF51445">
    <property type="entry name" value="(Trans)glycosidases"/>
    <property type="match status" value="1"/>
</dbReference>
<evidence type="ECO:0000256" key="2">
    <source>
        <dbReference type="ARBA" id="ARBA00022801"/>
    </source>
</evidence>
<dbReference type="InterPro" id="IPR006104">
    <property type="entry name" value="Glyco_hydro_2_N"/>
</dbReference>
<evidence type="ECO:0000313" key="8">
    <source>
        <dbReference type="EMBL" id="KAA5544281.1"/>
    </source>
</evidence>
<evidence type="ECO:0000259" key="7">
    <source>
        <dbReference type="Pfam" id="PF02837"/>
    </source>
</evidence>
<gene>
    <name evidence="8" type="ORF">FYK55_07985</name>
</gene>
<feature type="chain" id="PRO_5024450961" evidence="4">
    <location>
        <begin position="19"/>
        <end position="600"/>
    </location>
</feature>